<dbReference type="Pfam" id="PF01255">
    <property type="entry name" value="Prenyltransf"/>
    <property type="match status" value="1"/>
</dbReference>
<keyword evidence="3" id="KW-0460">Magnesium</keyword>
<evidence type="ECO:0000256" key="1">
    <source>
        <dbReference type="ARBA" id="ARBA00005432"/>
    </source>
</evidence>
<protein>
    <recommendedName>
        <fullName evidence="5">Alkyl transferase</fullName>
        <ecNumber evidence="5">2.5.1.-</ecNumber>
    </recommendedName>
</protein>
<evidence type="ECO:0000256" key="2">
    <source>
        <dbReference type="ARBA" id="ARBA00022679"/>
    </source>
</evidence>
<dbReference type="PANTHER" id="PTHR10291:SF43">
    <property type="entry name" value="DEHYDRODOLICHYL DIPHOSPHATE SYNTHASE COMPLEX SUBUNIT DHDDS"/>
    <property type="match status" value="1"/>
</dbReference>
<dbReference type="AlphaFoldDB" id="A0A4C1SM82"/>
<dbReference type="SUPFAM" id="SSF64005">
    <property type="entry name" value="Undecaprenyl diphosphate synthase"/>
    <property type="match status" value="1"/>
</dbReference>
<keyword evidence="6" id="KW-0175">Coiled coil</keyword>
<dbReference type="GO" id="GO:0045547">
    <property type="term" value="F:ditrans,polycis-polyprenyl diphosphate synthase [(2E,6E)-farnesyl diphosphate specific] activity"/>
    <property type="evidence" value="ECO:0007669"/>
    <property type="project" value="UniProtKB-EC"/>
</dbReference>
<dbReference type="InterPro" id="IPR018520">
    <property type="entry name" value="UPP_synth-like_CS"/>
</dbReference>
<dbReference type="GO" id="GO:0016094">
    <property type="term" value="P:polyprenol biosynthetic process"/>
    <property type="evidence" value="ECO:0007669"/>
    <property type="project" value="TreeGrafter"/>
</dbReference>
<gene>
    <name evidence="7" type="primary">DHDDS</name>
    <name evidence="7" type="ORF">EVAR_2681_1</name>
</gene>
<dbReference type="OrthoDB" id="4173905at2759"/>
<evidence type="ECO:0000313" key="7">
    <source>
        <dbReference type="EMBL" id="GBP03269.1"/>
    </source>
</evidence>
<dbReference type="InterPro" id="IPR001441">
    <property type="entry name" value="UPP_synth-like"/>
</dbReference>
<evidence type="ECO:0000256" key="3">
    <source>
        <dbReference type="ARBA" id="ARBA00022842"/>
    </source>
</evidence>
<sequence>MSWIKENCVSFFQLFCIKIVKTGRIPQHIAFIMDGNRRYAKKHSADSSVGHSKGFEKLSETLKWCLDLGIPEVTVYAFSIENFKRSEKEVESLMNLAREKFQRLLEEVEQLNEWGVRVHVAGRLSMLPNDLRRLISQSMLTTRNNSRLRLNVTYAYTARDEISRAASHIIDGVQENELLSSDIDADLISQSLELGEPELLVRTSGEVRLSDFMLWQISNTVLYFTDVLWPEFKIWDLLTAILHYQRFAPAAVEDSSLMNAKKQAFLQNLERKRYQELEKYILCSFGGKGEDIKHMARGGNTPAFISWNTSGVNCQFECSGRRRNPKKMGSIHRRE</sequence>
<dbReference type="PANTHER" id="PTHR10291">
    <property type="entry name" value="DEHYDRODOLICHYL DIPHOSPHATE SYNTHASE FAMILY MEMBER"/>
    <property type="match status" value="1"/>
</dbReference>
<comment type="caution">
    <text evidence="7">The sequence shown here is derived from an EMBL/GenBank/DDBJ whole genome shotgun (WGS) entry which is preliminary data.</text>
</comment>
<dbReference type="Gene3D" id="3.40.1180.10">
    <property type="entry name" value="Decaprenyl diphosphate synthase-like"/>
    <property type="match status" value="1"/>
</dbReference>
<evidence type="ECO:0000256" key="6">
    <source>
        <dbReference type="SAM" id="Coils"/>
    </source>
</evidence>
<evidence type="ECO:0000313" key="8">
    <source>
        <dbReference type="Proteomes" id="UP000299102"/>
    </source>
</evidence>
<dbReference type="EC" id="2.5.1.-" evidence="5"/>
<comment type="catalytic activity">
    <reaction evidence="4">
        <text>n isopentenyl diphosphate + (2E,6E)-farnesyl diphosphate = a di-trans,poly-cis-polyprenyl diphosphate + n diphosphate</text>
        <dbReference type="Rhea" id="RHEA:53008"/>
        <dbReference type="Rhea" id="RHEA-COMP:19494"/>
        <dbReference type="ChEBI" id="CHEBI:33019"/>
        <dbReference type="ChEBI" id="CHEBI:128769"/>
        <dbReference type="ChEBI" id="CHEBI:136960"/>
        <dbReference type="ChEBI" id="CHEBI:175763"/>
        <dbReference type="EC" id="2.5.1.87"/>
    </reaction>
</comment>
<dbReference type="HAMAP" id="MF_01139">
    <property type="entry name" value="ISPT"/>
    <property type="match status" value="1"/>
</dbReference>
<feature type="coiled-coil region" evidence="6">
    <location>
        <begin position="87"/>
        <end position="114"/>
    </location>
</feature>
<accession>A0A4C1SM82</accession>
<evidence type="ECO:0000256" key="5">
    <source>
        <dbReference type="RuleBase" id="RU363018"/>
    </source>
</evidence>
<evidence type="ECO:0000256" key="4">
    <source>
        <dbReference type="ARBA" id="ARBA00047353"/>
    </source>
</evidence>
<name>A0A4C1SM82_EUMVA</name>
<dbReference type="GO" id="GO:1904423">
    <property type="term" value="C:dehydrodolichyl diphosphate synthase complex"/>
    <property type="evidence" value="ECO:0007669"/>
    <property type="project" value="TreeGrafter"/>
</dbReference>
<organism evidence="7 8">
    <name type="scientific">Eumeta variegata</name>
    <name type="common">Bagworm moth</name>
    <name type="synonym">Eumeta japonica</name>
    <dbReference type="NCBI Taxonomy" id="151549"/>
    <lineage>
        <taxon>Eukaryota</taxon>
        <taxon>Metazoa</taxon>
        <taxon>Ecdysozoa</taxon>
        <taxon>Arthropoda</taxon>
        <taxon>Hexapoda</taxon>
        <taxon>Insecta</taxon>
        <taxon>Pterygota</taxon>
        <taxon>Neoptera</taxon>
        <taxon>Endopterygota</taxon>
        <taxon>Lepidoptera</taxon>
        <taxon>Glossata</taxon>
        <taxon>Ditrysia</taxon>
        <taxon>Tineoidea</taxon>
        <taxon>Psychidae</taxon>
        <taxon>Oiketicinae</taxon>
        <taxon>Eumeta</taxon>
    </lineage>
</organism>
<dbReference type="PROSITE" id="PS01066">
    <property type="entry name" value="UPP_SYNTHASE"/>
    <property type="match status" value="1"/>
</dbReference>
<proteinExistence type="inferred from homology"/>
<comment type="similarity">
    <text evidence="1 5">Belongs to the UPP synthase family.</text>
</comment>
<dbReference type="GO" id="GO:0005783">
    <property type="term" value="C:endoplasmic reticulum"/>
    <property type="evidence" value="ECO:0007669"/>
    <property type="project" value="TreeGrafter"/>
</dbReference>
<dbReference type="STRING" id="151549.A0A4C1SM82"/>
<dbReference type="NCBIfam" id="TIGR00055">
    <property type="entry name" value="uppS"/>
    <property type="match status" value="1"/>
</dbReference>
<reference evidence="7 8" key="1">
    <citation type="journal article" date="2019" name="Commun. Biol.">
        <title>The bagworm genome reveals a unique fibroin gene that provides high tensile strength.</title>
        <authorList>
            <person name="Kono N."/>
            <person name="Nakamura H."/>
            <person name="Ohtoshi R."/>
            <person name="Tomita M."/>
            <person name="Numata K."/>
            <person name="Arakawa K."/>
        </authorList>
    </citation>
    <scope>NUCLEOTIDE SEQUENCE [LARGE SCALE GENOMIC DNA]</scope>
</reference>
<dbReference type="CDD" id="cd00475">
    <property type="entry name" value="Cis_IPPS"/>
    <property type="match status" value="1"/>
</dbReference>
<keyword evidence="2 5" id="KW-0808">Transferase</keyword>
<dbReference type="Proteomes" id="UP000299102">
    <property type="component" value="Unassembled WGS sequence"/>
</dbReference>
<keyword evidence="8" id="KW-1185">Reference proteome</keyword>
<dbReference type="EMBL" id="BGZK01000009">
    <property type="protein sequence ID" value="GBP03269.1"/>
    <property type="molecule type" value="Genomic_DNA"/>
</dbReference>
<dbReference type="FunFam" id="3.40.1180.10:FF:000005">
    <property type="entry name" value="Alkyl transferase"/>
    <property type="match status" value="1"/>
</dbReference>
<dbReference type="InterPro" id="IPR036424">
    <property type="entry name" value="UPP_synth-like_sf"/>
</dbReference>